<evidence type="ECO:0000256" key="1">
    <source>
        <dbReference type="ARBA" id="ARBA00022452"/>
    </source>
</evidence>
<evidence type="ECO:0000313" key="8">
    <source>
        <dbReference type="Proteomes" id="UP000246145"/>
    </source>
</evidence>
<organism evidence="7 8">
    <name type="scientific">Pusillimonas noertemannii</name>
    <dbReference type="NCBI Taxonomy" id="305977"/>
    <lineage>
        <taxon>Bacteria</taxon>
        <taxon>Pseudomonadati</taxon>
        <taxon>Pseudomonadota</taxon>
        <taxon>Betaproteobacteria</taxon>
        <taxon>Burkholderiales</taxon>
        <taxon>Alcaligenaceae</taxon>
        <taxon>Pusillimonas</taxon>
    </lineage>
</organism>
<protein>
    <submittedName>
        <fullName evidence="7">Hemolysin activation/secretion protein</fullName>
    </submittedName>
</protein>
<evidence type="ECO:0000259" key="5">
    <source>
        <dbReference type="Pfam" id="PF03865"/>
    </source>
</evidence>
<keyword evidence="8" id="KW-1185">Reference proteome</keyword>
<dbReference type="Gene3D" id="3.10.20.310">
    <property type="entry name" value="membrane protein fhac"/>
    <property type="match status" value="1"/>
</dbReference>
<comment type="caution">
    <text evidence="7">The sequence shown here is derived from an EMBL/GenBank/DDBJ whole genome shotgun (WGS) entry which is preliminary data.</text>
</comment>
<feature type="region of interest" description="Disordered" evidence="4">
    <location>
        <begin position="31"/>
        <end position="58"/>
    </location>
</feature>
<keyword evidence="1" id="KW-0472">Membrane</keyword>
<dbReference type="Pfam" id="PF03865">
    <property type="entry name" value="ShlB"/>
    <property type="match status" value="1"/>
</dbReference>
<reference evidence="7 8" key="1">
    <citation type="submission" date="2018-04" db="EMBL/GenBank/DDBJ databases">
        <title>Genomic Encyclopedia of Type Strains, Phase IV (KMG-IV): sequencing the most valuable type-strain genomes for metagenomic binning, comparative biology and taxonomic classification.</title>
        <authorList>
            <person name="Goeker M."/>
        </authorList>
    </citation>
    <scope>NUCLEOTIDE SEQUENCE [LARGE SCALE GENOMIC DNA]</scope>
    <source>
        <strain evidence="7 8">DSM 10065</strain>
    </source>
</reference>
<accession>A0A2U1CRS9</accession>
<dbReference type="Pfam" id="PF08479">
    <property type="entry name" value="POTRA_2"/>
    <property type="match status" value="1"/>
</dbReference>
<dbReference type="PANTHER" id="PTHR34597:SF6">
    <property type="entry name" value="BLR6126 PROTEIN"/>
    <property type="match status" value="1"/>
</dbReference>
<dbReference type="InterPro" id="IPR005565">
    <property type="entry name" value="Hemolysn_activator_HlyB_C"/>
</dbReference>
<dbReference type="PANTHER" id="PTHR34597">
    <property type="entry name" value="SLR1661 PROTEIN"/>
    <property type="match status" value="1"/>
</dbReference>
<dbReference type="Proteomes" id="UP000246145">
    <property type="component" value="Unassembled WGS sequence"/>
</dbReference>
<name>A0A2U1CRS9_9BURK</name>
<keyword evidence="3" id="KW-0998">Cell outer membrane</keyword>
<evidence type="ECO:0000259" key="6">
    <source>
        <dbReference type="Pfam" id="PF08479"/>
    </source>
</evidence>
<proteinExistence type="predicted"/>
<dbReference type="RefSeq" id="WP_243410825.1">
    <property type="nucleotide sequence ID" value="NZ_JACCEX010000001.1"/>
</dbReference>
<sequence length="568" mass="62696">MCLAARLLTASALAWGIMWGNAWGAGPLRGNPVDSLPAPPQHDAERPTEAELPEAEPAGAIRSQLDETIVPRHFSVAGNRAIPLSELRPMLAPLVGRKMTVRELVHEMDKITALYRKRGYVLSFALLQEQDFRDGLVVVTVVEGHIANVDLPDDASRSVRLRLQALAQPLLDEKPLTRATLERSLNLMRQVPGIRLDPKLDMPRRADGATTLFLSLAHKRLGLAASVADLGLGYQMLVDVTANSLSPLGEQVRLTAAVPRFGRSVRYVSGAVAVPVGVDGLSVELDGYHYHSRPKDDLLEAAGWGRRVVNEQVRLSLKYPFVLENRQSLTGGLGIYAAQSIDEYQRDADNAWLQQRAHLRAAWASLSYRQASQSQSREISLDIHKGFDALGAKKSLRSNYAVFEPPSYELDFSRYVLTLKQTVKLGGEVGVVFSALGQYSPDVLPSSEQISFGGWRYGRGYPPGELAGDKGYGVSLEINRRFATGWSRLKTVQPYVVADHARAWYNEDGLRGWRRASLASVAVGVRLSDERYFVADVHVARPLRDGPYGSTRDNVRVNFNFSLAYDAF</sequence>
<keyword evidence="1" id="KW-1134">Transmembrane beta strand</keyword>
<dbReference type="InterPro" id="IPR013686">
    <property type="entry name" value="Polypept-transport_assoc_ShlB"/>
</dbReference>
<evidence type="ECO:0000256" key="4">
    <source>
        <dbReference type="SAM" id="MobiDB-lite"/>
    </source>
</evidence>
<gene>
    <name evidence="7" type="ORF">C7440_0976</name>
</gene>
<dbReference type="Gene3D" id="2.40.160.50">
    <property type="entry name" value="membrane protein fhac: a member of the omp85/tpsb transporter family"/>
    <property type="match status" value="1"/>
</dbReference>
<dbReference type="GO" id="GO:0008320">
    <property type="term" value="F:protein transmembrane transporter activity"/>
    <property type="evidence" value="ECO:0007669"/>
    <property type="project" value="TreeGrafter"/>
</dbReference>
<evidence type="ECO:0000313" key="7">
    <source>
        <dbReference type="EMBL" id="PVY68569.1"/>
    </source>
</evidence>
<feature type="domain" description="Polypeptide-transport-associated ShlB-type" evidence="6">
    <location>
        <begin position="72"/>
        <end position="144"/>
    </location>
</feature>
<dbReference type="AlphaFoldDB" id="A0A2U1CRS9"/>
<dbReference type="InterPro" id="IPR051544">
    <property type="entry name" value="TPS_OM_transporter"/>
</dbReference>
<dbReference type="GO" id="GO:0046819">
    <property type="term" value="P:protein secretion by the type V secretion system"/>
    <property type="evidence" value="ECO:0007669"/>
    <property type="project" value="TreeGrafter"/>
</dbReference>
<feature type="domain" description="Haemolysin activator HlyB C-terminal" evidence="5">
    <location>
        <begin position="266"/>
        <end position="527"/>
    </location>
</feature>
<evidence type="ECO:0000256" key="2">
    <source>
        <dbReference type="ARBA" id="ARBA00022692"/>
    </source>
</evidence>
<dbReference type="GO" id="GO:0098046">
    <property type="term" value="C:type V protein secretion system complex"/>
    <property type="evidence" value="ECO:0007669"/>
    <property type="project" value="TreeGrafter"/>
</dbReference>
<dbReference type="EMBL" id="QEKO01000001">
    <property type="protein sequence ID" value="PVY68569.1"/>
    <property type="molecule type" value="Genomic_DNA"/>
</dbReference>
<evidence type="ECO:0000256" key="3">
    <source>
        <dbReference type="ARBA" id="ARBA00023237"/>
    </source>
</evidence>
<keyword evidence="2" id="KW-0812">Transmembrane</keyword>